<dbReference type="Proteomes" id="UP000236161">
    <property type="component" value="Unassembled WGS sequence"/>
</dbReference>
<dbReference type="PANTHER" id="PTHR35996">
    <property type="entry name" value="OSJNBA0038O10.25 PROTEIN"/>
    <property type="match status" value="1"/>
</dbReference>
<dbReference type="EMBL" id="KZ451947">
    <property type="protein sequence ID" value="PKA59608.1"/>
    <property type="molecule type" value="Genomic_DNA"/>
</dbReference>
<dbReference type="PANTHER" id="PTHR35996:SF1">
    <property type="entry name" value="OS04G0528100 PROTEIN"/>
    <property type="match status" value="1"/>
</dbReference>
<evidence type="ECO:0000256" key="1">
    <source>
        <dbReference type="SAM" id="MobiDB-lite"/>
    </source>
</evidence>
<dbReference type="InterPro" id="IPR040278">
    <property type="entry name" value="UPF0426"/>
</dbReference>
<protein>
    <submittedName>
        <fullName evidence="2">UPF0426 protein</fullName>
    </submittedName>
</protein>
<feature type="region of interest" description="Disordered" evidence="1">
    <location>
        <begin position="102"/>
        <end position="125"/>
    </location>
</feature>
<feature type="compositionally biased region" description="Basic and acidic residues" evidence="1">
    <location>
        <begin position="108"/>
        <end position="118"/>
    </location>
</feature>
<dbReference type="OrthoDB" id="784484at2759"/>
<keyword evidence="3" id="KW-1185">Reference proteome</keyword>
<proteinExistence type="predicted"/>
<name>A0A2I0AVP5_9ASPA</name>
<dbReference type="Pfam" id="PF26369">
    <property type="entry name" value="UPF0426"/>
    <property type="match status" value="1"/>
</dbReference>
<dbReference type="AlphaFoldDB" id="A0A2I0AVP5"/>
<evidence type="ECO:0000313" key="2">
    <source>
        <dbReference type="EMBL" id="PKA59608.1"/>
    </source>
</evidence>
<sequence length="125" mass="14088">MPLLCEFPTMIRVPIIPLSSASSDRKRAQKRGFYSRRRTGNGFRVRSFFVPFEDQPIVKDALKEPIAFMGGMFAGLLRLDLQEDPLKGWISRTVEASGLTPKDVVNGEESRFGGKEDSPQQIEIE</sequence>
<gene>
    <name evidence="2" type="ORF">AXF42_Ash018075</name>
</gene>
<reference evidence="2 3" key="1">
    <citation type="journal article" date="2017" name="Nature">
        <title>The Apostasia genome and the evolution of orchids.</title>
        <authorList>
            <person name="Zhang G.Q."/>
            <person name="Liu K.W."/>
            <person name="Li Z."/>
            <person name="Lohaus R."/>
            <person name="Hsiao Y.Y."/>
            <person name="Niu S.C."/>
            <person name="Wang J.Y."/>
            <person name="Lin Y.C."/>
            <person name="Xu Q."/>
            <person name="Chen L.J."/>
            <person name="Yoshida K."/>
            <person name="Fujiwara S."/>
            <person name="Wang Z.W."/>
            <person name="Zhang Y.Q."/>
            <person name="Mitsuda N."/>
            <person name="Wang M."/>
            <person name="Liu G.H."/>
            <person name="Pecoraro L."/>
            <person name="Huang H.X."/>
            <person name="Xiao X.J."/>
            <person name="Lin M."/>
            <person name="Wu X.Y."/>
            <person name="Wu W.L."/>
            <person name="Chen Y.Y."/>
            <person name="Chang S.B."/>
            <person name="Sakamoto S."/>
            <person name="Ohme-Takagi M."/>
            <person name="Yagi M."/>
            <person name="Zeng S.J."/>
            <person name="Shen C.Y."/>
            <person name="Yeh C.M."/>
            <person name="Luo Y.B."/>
            <person name="Tsai W.C."/>
            <person name="Van de Peer Y."/>
            <person name="Liu Z.J."/>
        </authorList>
    </citation>
    <scope>NUCLEOTIDE SEQUENCE [LARGE SCALE GENOMIC DNA]</scope>
    <source>
        <strain evidence="3">cv. Shenzhen</strain>
        <tissue evidence="2">Stem</tissue>
    </source>
</reference>
<evidence type="ECO:0000313" key="3">
    <source>
        <dbReference type="Proteomes" id="UP000236161"/>
    </source>
</evidence>
<organism evidence="2 3">
    <name type="scientific">Apostasia shenzhenica</name>
    <dbReference type="NCBI Taxonomy" id="1088818"/>
    <lineage>
        <taxon>Eukaryota</taxon>
        <taxon>Viridiplantae</taxon>
        <taxon>Streptophyta</taxon>
        <taxon>Embryophyta</taxon>
        <taxon>Tracheophyta</taxon>
        <taxon>Spermatophyta</taxon>
        <taxon>Magnoliopsida</taxon>
        <taxon>Liliopsida</taxon>
        <taxon>Asparagales</taxon>
        <taxon>Orchidaceae</taxon>
        <taxon>Apostasioideae</taxon>
        <taxon>Apostasia</taxon>
    </lineage>
</organism>
<accession>A0A2I0AVP5</accession>